<dbReference type="VEuPathDB" id="FungiDB:AB675_9533"/>
<dbReference type="Pfam" id="PF00850">
    <property type="entry name" value="Hist_deacetyl"/>
    <property type="match status" value="2"/>
</dbReference>
<dbReference type="SUPFAM" id="SSF52768">
    <property type="entry name" value="Arginase/deacetylase"/>
    <property type="match status" value="2"/>
</dbReference>
<keyword evidence="3" id="KW-0479">Metal-binding</keyword>
<feature type="domain" description="SCA7" evidence="7">
    <location>
        <begin position="652"/>
        <end position="718"/>
    </location>
</feature>
<evidence type="ECO:0000256" key="6">
    <source>
        <dbReference type="SAM" id="MobiDB-lite"/>
    </source>
</evidence>
<dbReference type="Pfam" id="PF08313">
    <property type="entry name" value="SCA7"/>
    <property type="match status" value="1"/>
</dbReference>
<reference evidence="8 9" key="1">
    <citation type="submission" date="2015-06" db="EMBL/GenBank/DDBJ databases">
        <title>Draft genome of the ant-associated black yeast Phialophora attae CBS 131958.</title>
        <authorList>
            <person name="Moreno L.F."/>
            <person name="Stielow B.J."/>
            <person name="de Hoog S."/>
            <person name="Vicente V.A."/>
            <person name="Weiss V.A."/>
            <person name="de Vries M."/>
            <person name="Cruz L.M."/>
            <person name="Souza E.M."/>
        </authorList>
    </citation>
    <scope>NUCLEOTIDE SEQUENCE [LARGE SCALE GENOMIC DNA]</scope>
    <source>
        <strain evidence="8 9">CBS 131958</strain>
    </source>
</reference>
<gene>
    <name evidence="8" type="ORF">AB675_9533</name>
</gene>
<protein>
    <submittedName>
        <fullName evidence="8">Acetylpolyamine aminohydrolase</fullName>
    </submittedName>
</protein>
<dbReference type="Gene3D" id="3.40.800.20">
    <property type="entry name" value="Histone deacetylase domain"/>
    <property type="match status" value="2"/>
</dbReference>
<evidence type="ECO:0000256" key="1">
    <source>
        <dbReference type="ARBA" id="ARBA00001947"/>
    </source>
</evidence>
<feature type="region of interest" description="Disordered" evidence="6">
    <location>
        <begin position="84"/>
        <end position="146"/>
    </location>
</feature>
<evidence type="ECO:0000256" key="5">
    <source>
        <dbReference type="ARBA" id="ARBA00022833"/>
    </source>
</evidence>
<dbReference type="Pfam" id="PF14420">
    <property type="entry name" value="Clr5"/>
    <property type="match status" value="1"/>
</dbReference>
<dbReference type="EMBL" id="LFJN01000007">
    <property type="protein sequence ID" value="KPI42595.1"/>
    <property type="molecule type" value="Genomic_DNA"/>
</dbReference>
<dbReference type="PANTHER" id="PTHR10625:SF17">
    <property type="entry name" value="HISTONE DEACETYLASE 8"/>
    <property type="match status" value="1"/>
</dbReference>
<dbReference type="STRING" id="1664694.A0A0N1HDB5"/>
<dbReference type="PANTHER" id="PTHR10625">
    <property type="entry name" value="HISTONE DEACETYLASE HDAC1-RELATED"/>
    <property type="match status" value="1"/>
</dbReference>
<comment type="cofactor">
    <cofactor evidence="1">
        <name>Zn(2+)</name>
        <dbReference type="ChEBI" id="CHEBI:29105"/>
    </cofactor>
</comment>
<keyword evidence="5" id="KW-0862">Zinc</keyword>
<feature type="compositionally biased region" description="Basic and acidic residues" evidence="6">
    <location>
        <begin position="101"/>
        <end position="120"/>
    </location>
</feature>
<dbReference type="RefSeq" id="XP_018002558.1">
    <property type="nucleotide sequence ID" value="XM_018150075.1"/>
</dbReference>
<dbReference type="InterPro" id="IPR013243">
    <property type="entry name" value="SCA7_dom"/>
</dbReference>
<sequence length="915" mass="101955">MAEADKHHDDNEWEDQREAFTRYYMTENKSLKEAASIMKEKHNFFATPRQWERRIKNWQLNKYVSRDQRLEQFRAEGRDLVEVASSGRQRHRKYSHGKHLPVQDDRNVRRFAKRELDRSRSTSRNRSRSPSVGHASRGSSPGVDFSGDEAVVAERTYNVDFSALSRNEDLLSIPVEETYHTSDDPHVQAHVLQTQDLNNGSQHSEVLLSAPNLTPDQMFPTADQFDAFTPMPLSMDTNIGSPMPPTFYHQPSLDTMDLSPTNGEAQTGGWNSPHDLHLQDTHSSFGTDLGLIQSNTMPDQGTMDMMQNTFQQDSGFGMSSMPIIQVVEPPPDPRPMLPDTFDSSVPVDFSMILSEYTEGIQQALSLTSLDQETRYKLEICQRTFIYKFNLSMSSFTQSRQRIVQRMEQKHPTQSHGTVPFVHRHLLHDKECLLHETVEYLGAKAIPALESPARLQAILAALEQSPHKVQDVDYTSLPEEEKHALFETISTNHDAGYLAHLQTHFSEWHAADLVADDGTVLPECFRFPTSINNYNVNPQPPKDIFARHGYYSFDMSSGLSKNTWTSTIASANLAHQGVQMLFPHLRDAESTSPNGASNASRPSPDTVLALCRPPGHHCDGRHAGGYCYINNVAAAVSTYESLCAASQPSHTAETAPTPSVDVETQCAVPLPNGLHCKHDLACSQHSWHAKRSVRGRSAPFDQLLQAFQSPSFTSPHNPQHTIPSLPGTFPSSTPALPNIQSATSLLAQTASRVAILDLDFHHGNGTQELFYSSPSVLYISIHGQDEFPYYTGHASETGIGEGEGYNLNLPLPRDSSFEAYLEKLDIAMKRLKQHKPEFVVVSLGFDTYETDPLGKFRISTEDYATMAAMVTAGVQAMEGGKGAKSLIVLEGGYVVEKLGENMLSFLRGWQGGESEP</sequence>
<feature type="compositionally biased region" description="Basic residues" evidence="6">
    <location>
        <begin position="88"/>
        <end position="99"/>
    </location>
</feature>
<comment type="caution">
    <text evidence="8">The sequence shown here is derived from an EMBL/GenBank/DDBJ whole genome shotgun (WGS) entry which is preliminary data.</text>
</comment>
<dbReference type="GeneID" id="28741955"/>
<dbReference type="InterPro" id="IPR023801">
    <property type="entry name" value="His_deacetylse_dom"/>
</dbReference>
<evidence type="ECO:0000259" key="7">
    <source>
        <dbReference type="PROSITE" id="PS51505"/>
    </source>
</evidence>
<dbReference type="Proteomes" id="UP000038010">
    <property type="component" value="Unassembled WGS sequence"/>
</dbReference>
<accession>A0A0N1HDB5</accession>
<proteinExistence type="inferred from homology"/>
<name>A0A0N1HDB5_9EURO</name>
<keyword evidence="9" id="KW-1185">Reference proteome</keyword>
<keyword evidence="4 8" id="KW-0378">Hydrolase</keyword>
<evidence type="ECO:0000256" key="4">
    <source>
        <dbReference type="ARBA" id="ARBA00022801"/>
    </source>
</evidence>
<evidence type="ECO:0000256" key="2">
    <source>
        <dbReference type="ARBA" id="ARBA00005947"/>
    </source>
</evidence>
<dbReference type="GO" id="GO:0040029">
    <property type="term" value="P:epigenetic regulation of gene expression"/>
    <property type="evidence" value="ECO:0007669"/>
    <property type="project" value="TreeGrafter"/>
</dbReference>
<evidence type="ECO:0000313" key="8">
    <source>
        <dbReference type="EMBL" id="KPI42595.1"/>
    </source>
</evidence>
<comment type="similarity">
    <text evidence="2">Belongs to the histone deacetylase family.</text>
</comment>
<dbReference type="InterPro" id="IPR023696">
    <property type="entry name" value="Ureohydrolase_dom_sf"/>
</dbReference>
<dbReference type="GO" id="GO:0004407">
    <property type="term" value="F:histone deacetylase activity"/>
    <property type="evidence" value="ECO:0007669"/>
    <property type="project" value="TreeGrafter"/>
</dbReference>
<dbReference type="PROSITE" id="PS51505">
    <property type="entry name" value="SCA7"/>
    <property type="match status" value="1"/>
</dbReference>
<organism evidence="8 9">
    <name type="scientific">Cyphellophora attinorum</name>
    <dbReference type="NCBI Taxonomy" id="1664694"/>
    <lineage>
        <taxon>Eukaryota</taxon>
        <taxon>Fungi</taxon>
        <taxon>Dikarya</taxon>
        <taxon>Ascomycota</taxon>
        <taxon>Pezizomycotina</taxon>
        <taxon>Eurotiomycetes</taxon>
        <taxon>Chaetothyriomycetidae</taxon>
        <taxon>Chaetothyriales</taxon>
        <taxon>Cyphellophoraceae</taxon>
        <taxon>Cyphellophora</taxon>
    </lineage>
</organism>
<dbReference type="AlphaFoldDB" id="A0A0N1HDB5"/>
<dbReference type="OrthoDB" id="5232919at2759"/>
<evidence type="ECO:0000256" key="3">
    <source>
        <dbReference type="ARBA" id="ARBA00022723"/>
    </source>
</evidence>
<dbReference type="GO" id="GO:0016787">
    <property type="term" value="F:hydrolase activity"/>
    <property type="evidence" value="ECO:0007669"/>
    <property type="project" value="UniProtKB-KW"/>
</dbReference>
<dbReference type="InterPro" id="IPR037138">
    <property type="entry name" value="His_deacetylse_dom_sf"/>
</dbReference>
<dbReference type="InterPro" id="IPR025676">
    <property type="entry name" value="Clr5_dom"/>
</dbReference>
<evidence type="ECO:0000313" key="9">
    <source>
        <dbReference type="Proteomes" id="UP000038010"/>
    </source>
</evidence>